<dbReference type="GO" id="GO:0005886">
    <property type="term" value="C:plasma membrane"/>
    <property type="evidence" value="ECO:0007669"/>
    <property type="project" value="UniProtKB-SubCell"/>
</dbReference>
<reference evidence="11" key="1">
    <citation type="submission" date="2016-08" db="EMBL/GenBank/DDBJ databases">
        <authorList>
            <person name="Varghese N."/>
            <person name="Submissions Spin"/>
        </authorList>
    </citation>
    <scope>NUCLEOTIDE SEQUENCE [LARGE SCALE GENOMIC DNA]</scope>
    <source>
        <strain evidence="11">R-53144</strain>
    </source>
</reference>
<accession>A0A1C4BP82</accession>
<dbReference type="NCBIfam" id="NF002493">
    <property type="entry name" value="PRK01816.1"/>
    <property type="match status" value="1"/>
</dbReference>
<feature type="transmembrane region" description="Helical" evidence="9">
    <location>
        <begin position="61"/>
        <end position="82"/>
    </location>
</feature>
<evidence type="ECO:0000313" key="10">
    <source>
        <dbReference type="EMBL" id="SCC08685.1"/>
    </source>
</evidence>
<evidence type="ECO:0000256" key="3">
    <source>
        <dbReference type="ARBA" id="ARBA00018831"/>
    </source>
</evidence>
<dbReference type="RefSeq" id="WP_167349201.1">
    <property type="nucleotide sequence ID" value="NZ_FMBA01000023.1"/>
</dbReference>
<dbReference type="AlphaFoldDB" id="A0A1C4BP82"/>
<dbReference type="EMBL" id="FMBA01000023">
    <property type="protein sequence ID" value="SCC08685.1"/>
    <property type="molecule type" value="Genomic_DNA"/>
</dbReference>
<keyword evidence="6 9" id="KW-0812">Transmembrane</keyword>
<keyword evidence="11" id="KW-1185">Reference proteome</keyword>
<evidence type="ECO:0000256" key="6">
    <source>
        <dbReference type="ARBA" id="ARBA00022692"/>
    </source>
</evidence>
<organism evidence="10 11">
    <name type="scientific">Gilliamella intestini</name>
    <dbReference type="NCBI Taxonomy" id="1798183"/>
    <lineage>
        <taxon>Bacteria</taxon>
        <taxon>Pseudomonadati</taxon>
        <taxon>Pseudomonadota</taxon>
        <taxon>Gammaproteobacteria</taxon>
        <taxon>Orbales</taxon>
        <taxon>Orbaceae</taxon>
        <taxon>Gilliamella</taxon>
    </lineage>
</organism>
<evidence type="ECO:0000256" key="8">
    <source>
        <dbReference type="ARBA" id="ARBA00023136"/>
    </source>
</evidence>
<comment type="subcellular location">
    <subcellularLocation>
        <location evidence="1">Cell inner membrane</location>
        <topology evidence="1">Multi-pass membrane protein</topology>
    </subcellularLocation>
</comment>
<evidence type="ECO:0000256" key="5">
    <source>
        <dbReference type="ARBA" id="ARBA00022519"/>
    </source>
</evidence>
<keyword evidence="8 9" id="KW-0472">Membrane</keyword>
<evidence type="ECO:0000313" key="11">
    <source>
        <dbReference type="Proteomes" id="UP000199698"/>
    </source>
</evidence>
<evidence type="ECO:0000256" key="4">
    <source>
        <dbReference type="ARBA" id="ARBA00022475"/>
    </source>
</evidence>
<keyword evidence="5" id="KW-0997">Cell inner membrane</keyword>
<comment type="similarity">
    <text evidence="2">Belongs to the UPF0208 family.</text>
</comment>
<dbReference type="Pfam" id="PF04217">
    <property type="entry name" value="DUF412"/>
    <property type="match status" value="1"/>
</dbReference>
<sequence>MNLINTFKAGVRYIKLCPTDKQLMHSFPELKIIKHIKTANKYLPPIIIGLLVWQYCLPAQIAVTVITILFALSLPLQGLFWLGRRALSPLPLNLIDCYNQLKLKLIAKKIIAENSTDDNKLTFEAFMNIINLAKLHLGDYFGQDDDSSPYYKD</sequence>
<dbReference type="InterPro" id="IPR007334">
    <property type="entry name" value="UPF0208"/>
</dbReference>
<evidence type="ECO:0000256" key="7">
    <source>
        <dbReference type="ARBA" id="ARBA00022989"/>
    </source>
</evidence>
<proteinExistence type="inferred from homology"/>
<name>A0A1C4BP82_9GAMM</name>
<keyword evidence="4" id="KW-1003">Cell membrane</keyword>
<gene>
    <name evidence="10" type="ORF">GA0061080_10239</name>
</gene>
<evidence type="ECO:0000256" key="1">
    <source>
        <dbReference type="ARBA" id="ARBA00004429"/>
    </source>
</evidence>
<dbReference type="Proteomes" id="UP000199698">
    <property type="component" value="Unassembled WGS sequence"/>
</dbReference>
<evidence type="ECO:0000256" key="2">
    <source>
        <dbReference type="ARBA" id="ARBA00009474"/>
    </source>
</evidence>
<protein>
    <recommendedName>
        <fullName evidence="3">UPF0208 membrane protein YfbV</fullName>
    </recommendedName>
</protein>
<keyword evidence="7 9" id="KW-1133">Transmembrane helix</keyword>
<dbReference type="STRING" id="1798183.GA0061080_10239"/>
<evidence type="ECO:0000256" key="9">
    <source>
        <dbReference type="SAM" id="Phobius"/>
    </source>
</evidence>